<dbReference type="GO" id="GO:0006284">
    <property type="term" value="P:base-excision repair"/>
    <property type="evidence" value="ECO:0007669"/>
    <property type="project" value="InterPro"/>
</dbReference>
<protein>
    <recommendedName>
        <fullName evidence="4">DNA-(apurinic or apyrimidinic site) lyase</fullName>
        <ecNumber evidence="4">4.2.99.18</ecNumber>
    </recommendedName>
</protein>
<evidence type="ECO:0000256" key="9">
    <source>
        <dbReference type="ARBA" id="ARBA00022833"/>
    </source>
</evidence>
<dbReference type="STRING" id="1802620.A3D91_03190"/>
<dbReference type="SMART" id="SM01232">
    <property type="entry name" value="H2TH"/>
    <property type="match status" value="1"/>
</dbReference>
<evidence type="ECO:0000256" key="12">
    <source>
        <dbReference type="ARBA" id="ARBA00023239"/>
    </source>
</evidence>
<dbReference type="Pfam" id="PF01149">
    <property type="entry name" value="Fapy_DNA_glyco"/>
    <property type="match status" value="1"/>
</dbReference>
<dbReference type="PROSITE" id="PS51066">
    <property type="entry name" value="ZF_FPG_2"/>
    <property type="match status" value="1"/>
</dbReference>
<keyword evidence="7 16" id="KW-0863">Zinc-finger</keyword>
<keyword evidence="8" id="KW-0378">Hydrolase</keyword>
<comment type="caution">
    <text evidence="19">The sequence shown here is derived from an EMBL/GenBank/DDBJ whole genome shotgun (WGS) entry which is preliminary data.</text>
</comment>
<dbReference type="FunFam" id="1.10.8.50:FF:000003">
    <property type="entry name" value="Formamidopyrimidine-DNA glycosylase"/>
    <property type="match status" value="1"/>
</dbReference>
<evidence type="ECO:0000256" key="2">
    <source>
        <dbReference type="ARBA" id="ARBA00009409"/>
    </source>
</evidence>
<evidence type="ECO:0000256" key="8">
    <source>
        <dbReference type="ARBA" id="ARBA00022801"/>
    </source>
</evidence>
<name>A0A1F4V711_UNCKA</name>
<dbReference type="InterPro" id="IPR020629">
    <property type="entry name" value="FPG_Glyclase"/>
</dbReference>
<dbReference type="EMBL" id="MEVD01000018">
    <property type="protein sequence ID" value="OGC52931.1"/>
    <property type="molecule type" value="Genomic_DNA"/>
</dbReference>
<evidence type="ECO:0000256" key="14">
    <source>
        <dbReference type="ARBA" id="ARBA00023295"/>
    </source>
</evidence>
<dbReference type="NCBIfam" id="NF002211">
    <property type="entry name" value="PRK01103.1"/>
    <property type="match status" value="1"/>
</dbReference>
<dbReference type="CDD" id="cd08966">
    <property type="entry name" value="EcFpg-like_N"/>
    <property type="match status" value="1"/>
</dbReference>
<evidence type="ECO:0000256" key="13">
    <source>
        <dbReference type="ARBA" id="ARBA00023268"/>
    </source>
</evidence>
<dbReference type="GO" id="GO:0140078">
    <property type="term" value="F:class I DNA-(apurinic or apyrimidinic site) endonuclease activity"/>
    <property type="evidence" value="ECO:0007669"/>
    <property type="project" value="UniProtKB-EC"/>
</dbReference>
<dbReference type="GO" id="GO:0000703">
    <property type="term" value="F:oxidized pyrimidine nucleobase lesion DNA N-glycosylase activity"/>
    <property type="evidence" value="ECO:0007669"/>
    <property type="project" value="TreeGrafter"/>
</dbReference>
<organism evidence="19 20">
    <name type="scientific">candidate division WWE3 bacterium RIFCSPHIGHO2_02_FULL_38_14</name>
    <dbReference type="NCBI Taxonomy" id="1802620"/>
    <lineage>
        <taxon>Bacteria</taxon>
        <taxon>Katanobacteria</taxon>
    </lineage>
</organism>
<dbReference type="AlphaFoldDB" id="A0A1F4V711"/>
<keyword evidence="10" id="KW-0238">DNA-binding</keyword>
<dbReference type="PANTHER" id="PTHR42697">
    <property type="entry name" value="ENDONUCLEASE 8"/>
    <property type="match status" value="1"/>
</dbReference>
<evidence type="ECO:0000256" key="6">
    <source>
        <dbReference type="ARBA" id="ARBA00022763"/>
    </source>
</evidence>
<dbReference type="Pfam" id="PF06831">
    <property type="entry name" value="H2TH"/>
    <property type="match status" value="1"/>
</dbReference>
<keyword evidence="14" id="KW-0326">Glycosidase</keyword>
<dbReference type="NCBIfam" id="TIGR00577">
    <property type="entry name" value="fpg"/>
    <property type="match status" value="1"/>
</dbReference>
<comment type="catalytic activity">
    <reaction evidence="15">
        <text>2'-deoxyribonucleotide-(2'-deoxyribose 5'-phosphate)-2'-deoxyribonucleotide-DNA = a 3'-end 2'-deoxyribonucleotide-(2,3-dehydro-2,3-deoxyribose 5'-phosphate)-DNA + a 5'-end 5'-phospho-2'-deoxyribonucleoside-DNA + H(+)</text>
        <dbReference type="Rhea" id="RHEA:66592"/>
        <dbReference type="Rhea" id="RHEA-COMP:13180"/>
        <dbReference type="Rhea" id="RHEA-COMP:16897"/>
        <dbReference type="Rhea" id="RHEA-COMP:17067"/>
        <dbReference type="ChEBI" id="CHEBI:15378"/>
        <dbReference type="ChEBI" id="CHEBI:136412"/>
        <dbReference type="ChEBI" id="CHEBI:157695"/>
        <dbReference type="ChEBI" id="CHEBI:167181"/>
        <dbReference type="EC" id="4.2.99.18"/>
    </reaction>
</comment>
<dbReference type="GO" id="GO:0008270">
    <property type="term" value="F:zinc ion binding"/>
    <property type="evidence" value="ECO:0007669"/>
    <property type="project" value="UniProtKB-KW"/>
</dbReference>
<evidence type="ECO:0000259" key="17">
    <source>
        <dbReference type="PROSITE" id="PS51066"/>
    </source>
</evidence>
<reference evidence="19 20" key="1">
    <citation type="journal article" date="2016" name="Nat. Commun.">
        <title>Thousands of microbial genomes shed light on interconnected biogeochemical processes in an aquifer system.</title>
        <authorList>
            <person name="Anantharaman K."/>
            <person name="Brown C.T."/>
            <person name="Hug L.A."/>
            <person name="Sharon I."/>
            <person name="Castelle C.J."/>
            <person name="Probst A.J."/>
            <person name="Thomas B.C."/>
            <person name="Singh A."/>
            <person name="Wilkins M.J."/>
            <person name="Karaoz U."/>
            <person name="Brodie E.L."/>
            <person name="Williams K.H."/>
            <person name="Hubbard S.S."/>
            <person name="Banfield J.F."/>
        </authorList>
    </citation>
    <scope>NUCLEOTIDE SEQUENCE [LARGE SCALE GENOMIC DNA]</scope>
</reference>
<dbReference type="SUPFAM" id="SSF81624">
    <property type="entry name" value="N-terminal domain of MutM-like DNA repair proteins"/>
    <property type="match status" value="1"/>
</dbReference>
<evidence type="ECO:0000256" key="1">
    <source>
        <dbReference type="ARBA" id="ARBA00001947"/>
    </source>
</evidence>
<dbReference type="SMART" id="SM00898">
    <property type="entry name" value="Fapy_DNA_glyco"/>
    <property type="match status" value="1"/>
</dbReference>
<keyword evidence="11" id="KW-0234">DNA repair</keyword>
<dbReference type="PANTHER" id="PTHR42697:SF1">
    <property type="entry name" value="ENDONUCLEASE 8"/>
    <property type="match status" value="1"/>
</dbReference>
<dbReference type="EC" id="4.2.99.18" evidence="4"/>
<dbReference type="SUPFAM" id="SSF57716">
    <property type="entry name" value="Glucocorticoid receptor-like (DNA-binding domain)"/>
    <property type="match status" value="1"/>
</dbReference>
<keyword evidence="9" id="KW-0862">Zinc</keyword>
<dbReference type="InterPro" id="IPR015886">
    <property type="entry name" value="H2TH_FPG"/>
</dbReference>
<evidence type="ECO:0000313" key="19">
    <source>
        <dbReference type="EMBL" id="OGC52931.1"/>
    </source>
</evidence>
<dbReference type="PROSITE" id="PS01242">
    <property type="entry name" value="ZF_FPG_1"/>
    <property type="match status" value="1"/>
</dbReference>
<evidence type="ECO:0000256" key="11">
    <source>
        <dbReference type="ARBA" id="ARBA00023204"/>
    </source>
</evidence>
<feature type="domain" description="FPG-type" evidence="17">
    <location>
        <begin position="254"/>
        <end position="286"/>
    </location>
</feature>
<comment type="subunit">
    <text evidence="3">Monomer.</text>
</comment>
<feature type="domain" description="Formamidopyrimidine-DNA glycosylase catalytic" evidence="18">
    <location>
        <begin position="14"/>
        <end position="129"/>
    </location>
</feature>
<evidence type="ECO:0000313" key="20">
    <source>
        <dbReference type="Proteomes" id="UP000178127"/>
    </source>
</evidence>
<evidence type="ECO:0000256" key="3">
    <source>
        <dbReference type="ARBA" id="ARBA00011245"/>
    </source>
</evidence>
<keyword evidence="5" id="KW-0479">Metal-binding</keyword>
<evidence type="ECO:0000256" key="15">
    <source>
        <dbReference type="ARBA" id="ARBA00044632"/>
    </source>
</evidence>
<gene>
    <name evidence="19" type="ORF">A3D91_03190</name>
</gene>
<dbReference type="GO" id="GO:0008534">
    <property type="term" value="F:oxidized purine nucleobase lesion DNA N-glycosylase activity"/>
    <property type="evidence" value="ECO:0007669"/>
    <property type="project" value="InterPro"/>
</dbReference>
<dbReference type="Gene3D" id="1.10.8.50">
    <property type="match status" value="1"/>
</dbReference>
<evidence type="ECO:0000256" key="7">
    <source>
        <dbReference type="ARBA" id="ARBA00022771"/>
    </source>
</evidence>
<dbReference type="InterPro" id="IPR012319">
    <property type="entry name" value="FPG_cat"/>
</dbReference>
<evidence type="ECO:0000256" key="10">
    <source>
        <dbReference type="ARBA" id="ARBA00023125"/>
    </source>
</evidence>
<dbReference type="Proteomes" id="UP000178127">
    <property type="component" value="Unassembled WGS sequence"/>
</dbReference>
<dbReference type="SUPFAM" id="SSF46946">
    <property type="entry name" value="S13-like H2TH domain"/>
    <property type="match status" value="1"/>
</dbReference>
<comment type="cofactor">
    <cofactor evidence="1">
        <name>Zn(2+)</name>
        <dbReference type="ChEBI" id="CHEBI:29105"/>
    </cofactor>
</comment>
<dbReference type="PROSITE" id="PS51068">
    <property type="entry name" value="FPG_CAT"/>
    <property type="match status" value="1"/>
</dbReference>
<dbReference type="InterPro" id="IPR015887">
    <property type="entry name" value="DNA_glyclase_Znf_dom_DNA_BS"/>
</dbReference>
<keyword evidence="13" id="KW-0511">Multifunctional enzyme</keyword>
<proteinExistence type="inferred from homology"/>
<dbReference type="InterPro" id="IPR000214">
    <property type="entry name" value="Znf_DNA_glyclase/AP_lyase"/>
</dbReference>
<dbReference type="Gene3D" id="3.20.190.10">
    <property type="entry name" value="MutM-like, N-terminal"/>
    <property type="match status" value="1"/>
</dbReference>
<keyword evidence="12" id="KW-0456">Lyase</keyword>
<evidence type="ECO:0000256" key="16">
    <source>
        <dbReference type="PROSITE-ProRule" id="PRU00391"/>
    </source>
</evidence>
<dbReference type="InterPro" id="IPR010979">
    <property type="entry name" value="Ribosomal_uS13-like_H2TH"/>
</dbReference>
<keyword evidence="6" id="KW-0227">DNA damage</keyword>
<sequence>MESISFRAKVRKMPELPEVQTITSDLKKYFENSTIDDVKISGEYNVYPDRKFFLAHTKNVQISSINRIAKNIVFELENGYFMVFHLAMTGRLLIRALNQKPDKWTKITFTLKKNNKSVEVRFCDMRMFGKAVLYSKEELEKMKQKYGPEAHKGSIDAKEFAHRLNSKRTTIKNALLDQSIISGLGNIYATDSLFLARIHPETKTQNIDTKSAAKLLEAAKLILNEGIEHRGSTLEDAMYVDAFGKPGTHQNYFRIYGKKTCINCSGKVSVKKINGRGTYFCSFCQILLEGTKKPPVL</sequence>
<comment type="similarity">
    <text evidence="2">Belongs to the FPG family.</text>
</comment>
<accession>A0A1F4V711</accession>
<evidence type="ECO:0000256" key="5">
    <source>
        <dbReference type="ARBA" id="ARBA00022723"/>
    </source>
</evidence>
<dbReference type="GO" id="GO:0003684">
    <property type="term" value="F:damaged DNA binding"/>
    <property type="evidence" value="ECO:0007669"/>
    <property type="project" value="InterPro"/>
</dbReference>
<evidence type="ECO:0000259" key="18">
    <source>
        <dbReference type="PROSITE" id="PS51068"/>
    </source>
</evidence>
<evidence type="ECO:0000256" key="4">
    <source>
        <dbReference type="ARBA" id="ARBA00012720"/>
    </source>
</evidence>
<dbReference type="InterPro" id="IPR035937">
    <property type="entry name" value="FPG_N"/>
</dbReference>